<organism evidence="2 3">
    <name type="scientific">Neptuniibacter caesariensis</name>
    <dbReference type="NCBI Taxonomy" id="207954"/>
    <lineage>
        <taxon>Bacteria</taxon>
        <taxon>Pseudomonadati</taxon>
        <taxon>Pseudomonadota</taxon>
        <taxon>Gammaproteobacteria</taxon>
        <taxon>Oceanospirillales</taxon>
        <taxon>Oceanospirillaceae</taxon>
        <taxon>Neptuniibacter</taxon>
    </lineage>
</organism>
<name>A0A7U8C3J5_NEPCE</name>
<dbReference type="RefSeq" id="WP_007020943.1">
    <property type="nucleotide sequence ID" value="NZ_CH724125.1"/>
</dbReference>
<dbReference type="Proteomes" id="UP000002171">
    <property type="component" value="Unassembled WGS sequence"/>
</dbReference>
<dbReference type="AlphaFoldDB" id="A0A7U8C3J5"/>
<evidence type="ECO:0000313" key="2">
    <source>
        <dbReference type="EMBL" id="EAR60843.1"/>
    </source>
</evidence>
<keyword evidence="3" id="KW-1185">Reference proteome</keyword>
<protein>
    <submittedName>
        <fullName evidence="2">Uncharacterized protein</fullName>
    </submittedName>
</protein>
<evidence type="ECO:0000313" key="3">
    <source>
        <dbReference type="Proteomes" id="UP000002171"/>
    </source>
</evidence>
<proteinExistence type="predicted"/>
<accession>A0A7U8C3J5</accession>
<dbReference type="EMBL" id="AAOW01000013">
    <property type="protein sequence ID" value="EAR60843.1"/>
    <property type="molecule type" value="Genomic_DNA"/>
</dbReference>
<comment type="caution">
    <text evidence="2">The sequence shown here is derived from an EMBL/GenBank/DDBJ whole genome shotgun (WGS) entry which is preliminary data.</text>
</comment>
<gene>
    <name evidence="2" type="ORF">MED92_16390</name>
</gene>
<reference evidence="2 3" key="1">
    <citation type="submission" date="2006-02" db="EMBL/GenBank/DDBJ databases">
        <authorList>
            <person name="Pinhassi J."/>
            <person name="Pedros-Alio C."/>
            <person name="Ferriera S."/>
            <person name="Johnson J."/>
            <person name="Kravitz S."/>
            <person name="Halpern A."/>
            <person name="Remington K."/>
            <person name="Beeson K."/>
            <person name="Tran B."/>
            <person name="Rogers Y.-H."/>
            <person name="Friedman R."/>
            <person name="Venter J.C."/>
        </authorList>
    </citation>
    <scope>NUCLEOTIDE SEQUENCE [LARGE SCALE GENOMIC DNA]</scope>
    <source>
        <strain evidence="2 3">MED92</strain>
    </source>
</reference>
<feature type="signal peptide" evidence="1">
    <location>
        <begin position="1"/>
        <end position="20"/>
    </location>
</feature>
<feature type="chain" id="PRO_5031295805" evidence="1">
    <location>
        <begin position="21"/>
        <end position="116"/>
    </location>
</feature>
<sequence length="116" mass="13199">MLRPIYLLLALTFLPMHSHAETTLSDLERWMQLLPQLFQEQTDTGTIYIENYLQCMDDEQALNSQEKPTVGQVIDNALDASGTCTPLLNEMLEELSGQAIESLSQDQKRKILEESL</sequence>
<dbReference type="OrthoDB" id="6120462at2"/>
<keyword evidence="1" id="KW-0732">Signal</keyword>
<evidence type="ECO:0000256" key="1">
    <source>
        <dbReference type="SAM" id="SignalP"/>
    </source>
</evidence>